<feature type="domain" description="BFD-like [2Fe-2S]-binding" evidence="23">
    <location>
        <begin position="436"/>
        <end position="488"/>
    </location>
</feature>
<feature type="domain" description="NADH-rubredoxin oxidoreductase C-terminal" evidence="25">
    <location>
        <begin position="337"/>
        <end position="407"/>
    </location>
</feature>
<evidence type="ECO:0000256" key="2">
    <source>
        <dbReference type="ARBA" id="ARBA00003247"/>
    </source>
</evidence>
<dbReference type="SUPFAM" id="SSF55124">
    <property type="entry name" value="Nitrite/Sulfite reductase N-terminal domain-like"/>
    <property type="match status" value="1"/>
</dbReference>
<dbReference type="SUPFAM" id="SSF51905">
    <property type="entry name" value="FAD/NAD(P)-binding domain"/>
    <property type="match status" value="2"/>
</dbReference>
<evidence type="ECO:0000256" key="7">
    <source>
        <dbReference type="ARBA" id="ARBA00022617"/>
    </source>
</evidence>
<dbReference type="Proteomes" id="UP000246018">
    <property type="component" value="Unassembled WGS sequence"/>
</dbReference>
<evidence type="ECO:0000313" key="26">
    <source>
        <dbReference type="EMBL" id="PVG84578.1"/>
    </source>
</evidence>
<dbReference type="CDD" id="cd19944">
    <property type="entry name" value="NirB_Fer2_BFD-like_2"/>
    <property type="match status" value="1"/>
</dbReference>
<keyword evidence="11" id="KW-0883">Thioether bond</keyword>
<dbReference type="Pfam" id="PF03460">
    <property type="entry name" value="NIR_SIR_ferr"/>
    <property type="match status" value="1"/>
</dbReference>
<feature type="binding site" description="axial binding residue" evidence="20">
    <location>
        <position position="701"/>
    </location>
    <ligand>
        <name>siroheme</name>
        <dbReference type="ChEBI" id="CHEBI:60052"/>
    </ligand>
    <ligandPart>
        <name>Fe</name>
        <dbReference type="ChEBI" id="CHEBI:18248"/>
    </ligandPart>
</feature>
<keyword evidence="9" id="KW-0001">2Fe-2S</keyword>
<keyword evidence="7 20" id="KW-0349">Heme</keyword>
<comment type="cofactor">
    <cofactor evidence="20">
        <name>siroheme</name>
        <dbReference type="ChEBI" id="CHEBI:60052"/>
    </cofactor>
    <text evidence="20">Binds 1 siroheme per subunit.</text>
</comment>
<reference evidence="26 27" key="1">
    <citation type="submission" date="2018-04" db="EMBL/GenBank/DDBJ databases">
        <title>Genome of Nocardioides gansuensis WSJ-1.</title>
        <authorList>
            <person name="Wu S."/>
            <person name="Wang G."/>
        </authorList>
    </citation>
    <scope>NUCLEOTIDE SEQUENCE [LARGE SCALE GENOMIC DNA]</scope>
    <source>
        <strain evidence="26 27">WSJ-1</strain>
    </source>
</reference>
<dbReference type="PRINTS" id="PR00411">
    <property type="entry name" value="PNDRDTASEI"/>
</dbReference>
<dbReference type="Pfam" id="PF07992">
    <property type="entry name" value="Pyr_redox_2"/>
    <property type="match status" value="1"/>
</dbReference>
<comment type="catalytic activity">
    <reaction evidence="18">
        <text>hydrogen sulfide + 6 oxidized [2Fe-2S]-[ferredoxin] + 3 H2O = sulfite + 6 reduced [2Fe-2S]-[ferredoxin] + 7 H(+)</text>
        <dbReference type="Rhea" id="RHEA:23132"/>
        <dbReference type="Rhea" id="RHEA-COMP:10000"/>
        <dbReference type="Rhea" id="RHEA-COMP:10001"/>
        <dbReference type="ChEBI" id="CHEBI:15377"/>
        <dbReference type="ChEBI" id="CHEBI:15378"/>
        <dbReference type="ChEBI" id="CHEBI:17359"/>
        <dbReference type="ChEBI" id="CHEBI:29919"/>
        <dbReference type="ChEBI" id="CHEBI:33737"/>
        <dbReference type="ChEBI" id="CHEBI:33738"/>
        <dbReference type="EC" id="1.8.7.1"/>
    </reaction>
</comment>
<evidence type="ECO:0000256" key="15">
    <source>
        <dbReference type="ARBA" id="ARBA00023014"/>
    </source>
</evidence>
<evidence type="ECO:0000256" key="4">
    <source>
        <dbReference type="ARBA" id="ARBA00010429"/>
    </source>
</evidence>
<dbReference type="GO" id="GO:0051539">
    <property type="term" value="F:4 iron, 4 sulfur cluster binding"/>
    <property type="evidence" value="ECO:0007669"/>
    <property type="project" value="UniProtKB-KW"/>
</dbReference>
<accession>A0A2T8FFT2</accession>
<evidence type="ECO:0000259" key="22">
    <source>
        <dbReference type="Pfam" id="PF03460"/>
    </source>
</evidence>
<dbReference type="AlphaFoldDB" id="A0A2T8FFT2"/>
<dbReference type="Pfam" id="PF04324">
    <property type="entry name" value="Fer2_BFD"/>
    <property type="match status" value="1"/>
</dbReference>
<dbReference type="NCBIfam" id="NF011565">
    <property type="entry name" value="PRK14989.1"/>
    <property type="match status" value="1"/>
</dbReference>
<comment type="pathway">
    <text evidence="3">Nitrogen metabolism; nitrate reduction (assimilation).</text>
</comment>
<dbReference type="GO" id="GO:0020037">
    <property type="term" value="F:heme binding"/>
    <property type="evidence" value="ECO:0007669"/>
    <property type="project" value="InterPro"/>
</dbReference>
<dbReference type="GO" id="GO:0050660">
    <property type="term" value="F:flavin adenine dinucleotide binding"/>
    <property type="evidence" value="ECO:0007669"/>
    <property type="project" value="UniProtKB-UniRule"/>
</dbReference>
<dbReference type="Pfam" id="PF18267">
    <property type="entry name" value="Rubredoxin_C"/>
    <property type="match status" value="1"/>
</dbReference>
<dbReference type="InterPro" id="IPR041575">
    <property type="entry name" value="Rubredoxin_C"/>
</dbReference>
<dbReference type="InterPro" id="IPR007419">
    <property type="entry name" value="BFD-like_2Fe2S-bd_dom"/>
</dbReference>
<dbReference type="Gene3D" id="3.50.50.60">
    <property type="entry name" value="FAD/NAD(P)-binding domain"/>
    <property type="match status" value="2"/>
</dbReference>
<dbReference type="GO" id="GO:0042128">
    <property type="term" value="P:nitrate assimilation"/>
    <property type="evidence" value="ECO:0007669"/>
    <property type="project" value="UniProtKB-UniRule"/>
</dbReference>
<dbReference type="FunFam" id="3.30.413.10:FF:000007">
    <property type="entry name" value="Nitrite reductase [NAD(P)H] large subunit"/>
    <property type="match status" value="1"/>
</dbReference>
<comment type="similarity">
    <text evidence="4">Belongs to the nitrite and sulfite reductase 4Fe-4S domain family.</text>
</comment>
<evidence type="ECO:0000256" key="1">
    <source>
        <dbReference type="ARBA" id="ARBA00001974"/>
    </source>
</evidence>
<evidence type="ECO:0000256" key="13">
    <source>
        <dbReference type="ARBA" id="ARBA00023002"/>
    </source>
</evidence>
<dbReference type="OrthoDB" id="9768666at2"/>
<dbReference type="InterPro" id="IPR006067">
    <property type="entry name" value="NO2/SO3_Rdtase_4Fe4S_dom"/>
</dbReference>
<protein>
    <recommendedName>
        <fullName evidence="5">assimilatory sulfite reductase (ferredoxin)</fullName>
        <ecNumber evidence="5">1.8.7.1</ecNumber>
    </recommendedName>
</protein>
<keyword evidence="14 20" id="KW-0408">Iron</keyword>
<dbReference type="Gene3D" id="3.30.413.10">
    <property type="entry name" value="Sulfite Reductase Hemoprotein, domain 1"/>
    <property type="match status" value="1"/>
</dbReference>
<organism evidence="26 27">
    <name type="scientific">Nocardioides gansuensis</name>
    <dbReference type="NCBI Taxonomy" id="2138300"/>
    <lineage>
        <taxon>Bacteria</taxon>
        <taxon>Bacillati</taxon>
        <taxon>Actinomycetota</taxon>
        <taxon>Actinomycetes</taxon>
        <taxon>Propionibacteriales</taxon>
        <taxon>Nocardioidaceae</taxon>
        <taxon>Nocardioides</taxon>
    </lineage>
</organism>
<evidence type="ECO:0000259" key="21">
    <source>
        <dbReference type="Pfam" id="PF01077"/>
    </source>
</evidence>
<evidence type="ECO:0000259" key="25">
    <source>
        <dbReference type="Pfam" id="PF18267"/>
    </source>
</evidence>
<dbReference type="InterPro" id="IPR017121">
    <property type="entry name" value="Nitrite_Rdtase_lsu"/>
</dbReference>
<keyword evidence="10 20" id="KW-0479">Metal-binding</keyword>
<evidence type="ECO:0000256" key="8">
    <source>
        <dbReference type="ARBA" id="ARBA00022630"/>
    </source>
</evidence>
<dbReference type="InterPro" id="IPR052034">
    <property type="entry name" value="NasD-like"/>
</dbReference>
<feature type="binding site" evidence="20">
    <location>
        <position position="701"/>
    </location>
    <ligand>
        <name>[4Fe-4S] cluster</name>
        <dbReference type="ChEBI" id="CHEBI:49883"/>
    </ligand>
</feature>
<comment type="cofactor">
    <cofactor evidence="20">
        <name>[4Fe-4S] cluster</name>
        <dbReference type="ChEBI" id="CHEBI:49883"/>
    </cofactor>
    <text evidence="20">Binds 1 [4Fe-4S] cluster per subunit.</text>
</comment>
<feature type="binding site" evidence="20">
    <location>
        <position position="697"/>
    </location>
    <ligand>
        <name>[4Fe-4S] cluster</name>
        <dbReference type="ChEBI" id="CHEBI:49883"/>
    </ligand>
</feature>
<name>A0A2T8FFT2_9ACTN</name>
<dbReference type="InterPro" id="IPR006066">
    <property type="entry name" value="NO2/SO3_Rdtase_FeS/sirohaem_BS"/>
</dbReference>
<evidence type="ECO:0000313" key="27">
    <source>
        <dbReference type="Proteomes" id="UP000246018"/>
    </source>
</evidence>
<evidence type="ECO:0000256" key="3">
    <source>
        <dbReference type="ARBA" id="ARBA00005096"/>
    </source>
</evidence>
<dbReference type="GO" id="GO:0050661">
    <property type="term" value="F:NADP binding"/>
    <property type="evidence" value="ECO:0007669"/>
    <property type="project" value="UniProtKB-UniRule"/>
</dbReference>
<dbReference type="InterPro" id="IPR023753">
    <property type="entry name" value="FAD/NAD-binding_dom"/>
</dbReference>
<evidence type="ECO:0000256" key="16">
    <source>
        <dbReference type="ARBA" id="ARBA00023063"/>
    </source>
</evidence>
<evidence type="ECO:0000256" key="10">
    <source>
        <dbReference type="ARBA" id="ARBA00022723"/>
    </source>
</evidence>
<evidence type="ECO:0000256" key="14">
    <source>
        <dbReference type="ARBA" id="ARBA00023004"/>
    </source>
</evidence>
<dbReference type="InterPro" id="IPR041854">
    <property type="entry name" value="BFD-like_2Fe2S-bd_dom_sf"/>
</dbReference>
<dbReference type="GO" id="GO:0046872">
    <property type="term" value="F:metal ion binding"/>
    <property type="evidence" value="ECO:0007669"/>
    <property type="project" value="UniProtKB-KW"/>
</dbReference>
<dbReference type="RefSeq" id="WP_116570711.1">
    <property type="nucleotide sequence ID" value="NZ_QDGZ01000001.1"/>
</dbReference>
<dbReference type="GO" id="GO:0098809">
    <property type="term" value="F:nitrite reductase activity"/>
    <property type="evidence" value="ECO:0007669"/>
    <property type="project" value="InterPro"/>
</dbReference>
<dbReference type="PIRSF" id="PIRSF037149">
    <property type="entry name" value="NirB"/>
    <property type="match status" value="1"/>
</dbReference>
<evidence type="ECO:0000256" key="19">
    <source>
        <dbReference type="PIRNR" id="PIRNR037149"/>
    </source>
</evidence>
<proteinExistence type="inferred from homology"/>
<dbReference type="GO" id="GO:0051537">
    <property type="term" value="F:2 iron, 2 sulfur cluster binding"/>
    <property type="evidence" value="ECO:0007669"/>
    <property type="project" value="UniProtKB-KW"/>
</dbReference>
<evidence type="ECO:0000256" key="12">
    <source>
        <dbReference type="ARBA" id="ARBA00022827"/>
    </source>
</evidence>
<feature type="binding site" evidence="20">
    <location>
        <position position="657"/>
    </location>
    <ligand>
        <name>[4Fe-4S] cluster</name>
        <dbReference type="ChEBI" id="CHEBI:49883"/>
    </ligand>
</feature>
<feature type="domain" description="Nitrite/Sulfite reductase ferredoxin-like" evidence="22">
    <location>
        <begin position="576"/>
        <end position="637"/>
    </location>
</feature>
<evidence type="ECO:0000256" key="11">
    <source>
        <dbReference type="ARBA" id="ARBA00022784"/>
    </source>
</evidence>
<keyword evidence="27" id="KW-1185">Reference proteome</keyword>
<dbReference type="InterPro" id="IPR016156">
    <property type="entry name" value="FAD/NAD-linked_Rdtase_dimer_sf"/>
</dbReference>
<dbReference type="GO" id="GO:0050311">
    <property type="term" value="F:sulfite reductase (ferredoxin) activity"/>
    <property type="evidence" value="ECO:0007669"/>
    <property type="project" value="UniProtKB-EC"/>
</dbReference>
<dbReference type="SUPFAM" id="SSF56014">
    <property type="entry name" value="Nitrite and sulphite reductase 4Fe-4S domain-like"/>
    <property type="match status" value="1"/>
</dbReference>
<evidence type="ECO:0000256" key="17">
    <source>
        <dbReference type="ARBA" id="ARBA00034078"/>
    </source>
</evidence>
<dbReference type="InterPro" id="IPR005117">
    <property type="entry name" value="NiRdtase/SiRdtase_haem-b_fer"/>
</dbReference>
<dbReference type="EMBL" id="QDGZ01000001">
    <property type="protein sequence ID" value="PVG84578.1"/>
    <property type="molecule type" value="Genomic_DNA"/>
</dbReference>
<keyword evidence="6 20" id="KW-0004">4Fe-4S</keyword>
<evidence type="ECO:0000256" key="18">
    <source>
        <dbReference type="ARBA" id="ARBA00049518"/>
    </source>
</evidence>
<evidence type="ECO:0000256" key="6">
    <source>
        <dbReference type="ARBA" id="ARBA00022485"/>
    </source>
</evidence>
<evidence type="ECO:0000256" key="20">
    <source>
        <dbReference type="PIRSR" id="PIRSR037149-1"/>
    </source>
</evidence>
<keyword evidence="13" id="KW-0560">Oxidoreductase</keyword>
<dbReference type="InterPro" id="IPR036188">
    <property type="entry name" value="FAD/NAD-bd_sf"/>
</dbReference>
<dbReference type="PROSITE" id="PS00365">
    <property type="entry name" value="NIR_SIR"/>
    <property type="match status" value="1"/>
</dbReference>
<dbReference type="Pfam" id="PF01077">
    <property type="entry name" value="NIR_SIR"/>
    <property type="match status" value="1"/>
</dbReference>
<comment type="cofactor">
    <cofactor evidence="1 19">
        <name>FAD</name>
        <dbReference type="ChEBI" id="CHEBI:57692"/>
    </cofactor>
</comment>
<dbReference type="Gene3D" id="3.30.390.30">
    <property type="match status" value="1"/>
</dbReference>
<dbReference type="InterPro" id="IPR036136">
    <property type="entry name" value="Nit/Sulf_reduc_fer-like_dom_sf"/>
</dbReference>
<keyword evidence="8 19" id="KW-0285">Flavoprotein</keyword>
<sequence length="875" mass="93290">MSKRKRIVVVGHGMVGHRFVQAAVERGLTETHDIVVIGEEPRPAYDRVALTSFFSVESAEELSLLPGGQYDDPRVRLVLDTAVTGIDRKDQVLTLVSPPPTPSGVELEDPGTVSELEYDVLVMATGAAPFVPPVPGKDLRNVFVYRTIEDLEAIREASQTAKAGVVIGGGLLGLEAANALHQLGVETHVVELAPRLMAVQVDDAGGATLKRHIENLGLSVHTGVMTELIDGDDDGIVSGLKFKDVEEPLEVQMVVFSAGIRPRDALARECDLPVAERGGILVDEQCRTADPHVFAIGECAAPDGRMYGLVAPGYSMAEVVVDALLEGPGTFTGADMSTKLKLLGVDVASFGDAFATTDGALELVYSDAVAGVYKKLVVSEDGKRLLGGILVGDASAYASLRPLVSSGIALPDNPEELILPASRGGVQLGMPDEAQVCSCNDVTKGQIKEAVAEGGEHSCEDVACVKKCTKAGSTCGSCVPIVKNIIEEHFASIGKVVDKGLCEHFRLTRQELFDLVSVHGYRRFDDIVEAHGTGRGCDICKPAIASILASQFNGHVLAQETAALQDTNDAYLANIQRNGTYSVVPRIPGGEITPDKLIVIGEVARDFGLYTKITGGQRIDLFGARMEQLPAIWKRLVDAGFESGHAYGKALRTVKSCVGSTWCRYGVQDSVGLAIALELRYRGLRSPHKLKGGVSGCARECAEARGKDFGVIATEKGWNLYVGGNGGAVPAHARLLAGDLDTETLVRYLDRFLMYYIRTADRLQRTAAWIEQLDGGLDRVKEVVVDDALGLGAELEAAMARHVDSYFDEWKATIEDPEKMARFVSFVNAPDVPDPAIAFTTERDQIKPADPDGAVSLGSTIPVGAPGLVTAGDAR</sequence>
<dbReference type="PRINTS" id="PR00368">
    <property type="entry name" value="FADPNR"/>
</dbReference>
<keyword evidence="15 20" id="KW-0411">Iron-sulfur</keyword>
<dbReference type="InterPro" id="IPR012744">
    <property type="entry name" value="Nitri_red_NirB"/>
</dbReference>
<dbReference type="PRINTS" id="PR00397">
    <property type="entry name" value="SIROHAEM"/>
</dbReference>
<evidence type="ECO:0000259" key="24">
    <source>
        <dbReference type="Pfam" id="PF07992"/>
    </source>
</evidence>
<feature type="domain" description="Nitrite/sulphite reductase 4Fe-4S" evidence="21">
    <location>
        <begin position="648"/>
        <end position="784"/>
    </location>
</feature>
<evidence type="ECO:0000256" key="5">
    <source>
        <dbReference type="ARBA" id="ARBA00012353"/>
    </source>
</evidence>
<feature type="domain" description="FAD/NAD(P)-binding" evidence="24">
    <location>
        <begin position="6"/>
        <end position="303"/>
    </location>
</feature>
<gene>
    <name evidence="26" type="ORF">DDE18_02970</name>
</gene>
<dbReference type="UniPathway" id="UPA00653"/>
<evidence type="ECO:0000256" key="9">
    <source>
        <dbReference type="ARBA" id="ARBA00022714"/>
    </source>
</evidence>
<comment type="cofactor">
    <cofactor evidence="17">
        <name>[2Fe-2S] cluster</name>
        <dbReference type="ChEBI" id="CHEBI:190135"/>
    </cofactor>
</comment>
<feature type="binding site" evidence="20">
    <location>
        <position position="663"/>
    </location>
    <ligand>
        <name>[4Fe-4S] cluster</name>
        <dbReference type="ChEBI" id="CHEBI:49883"/>
    </ligand>
</feature>
<dbReference type="PANTHER" id="PTHR43809:SF1">
    <property type="entry name" value="NITRITE REDUCTASE (NADH) LARGE SUBUNIT"/>
    <property type="match status" value="1"/>
</dbReference>
<dbReference type="FunFam" id="3.50.50.60:FF:000033">
    <property type="entry name" value="Nitrite reductase [NAD(P)H], large subunit"/>
    <property type="match status" value="1"/>
</dbReference>
<dbReference type="Gene3D" id="1.10.10.1100">
    <property type="entry name" value="BFD-like [2Fe-2S]-binding domain"/>
    <property type="match status" value="1"/>
</dbReference>
<evidence type="ECO:0000259" key="23">
    <source>
        <dbReference type="Pfam" id="PF04324"/>
    </source>
</evidence>
<comment type="function">
    <text evidence="2">Catalyzes the reduction of sulfite to sulfide, a step in the biosynthesis of sulfur-containing amino acids and cofactors.</text>
</comment>
<dbReference type="PANTHER" id="PTHR43809">
    <property type="entry name" value="NITRITE REDUCTASE (NADH) LARGE SUBUNIT"/>
    <property type="match status" value="1"/>
</dbReference>
<keyword evidence="16 19" id="KW-0534">Nitrate assimilation</keyword>
<dbReference type="EC" id="1.8.7.1" evidence="5"/>
<comment type="caution">
    <text evidence="26">The sequence shown here is derived from an EMBL/GenBank/DDBJ whole genome shotgun (WGS) entry which is preliminary data.</text>
</comment>
<keyword evidence="12 19" id="KW-0274">FAD</keyword>
<dbReference type="InterPro" id="IPR045854">
    <property type="entry name" value="NO2/SO3_Rdtase_4Fe4S_sf"/>
</dbReference>
<dbReference type="NCBIfam" id="TIGR02374">
    <property type="entry name" value="nitri_red_nirB"/>
    <property type="match status" value="1"/>
</dbReference>